<dbReference type="EMBL" id="JBHMEX010000058">
    <property type="protein sequence ID" value="MFB9065922.1"/>
    <property type="molecule type" value="Genomic_DNA"/>
</dbReference>
<keyword evidence="2" id="KW-1185">Reference proteome</keyword>
<name>A0ABV5FRD2_9FLAO</name>
<evidence type="ECO:0000313" key="1">
    <source>
        <dbReference type="EMBL" id="MFB9065922.1"/>
    </source>
</evidence>
<gene>
    <name evidence="1" type="ORF">ACFFUQ_18040</name>
</gene>
<dbReference type="RefSeq" id="WP_290260064.1">
    <property type="nucleotide sequence ID" value="NZ_JAUFQQ010000003.1"/>
</dbReference>
<dbReference type="CDD" id="cd22641">
    <property type="entry name" value="C24-like"/>
    <property type="match status" value="1"/>
</dbReference>
<comment type="caution">
    <text evidence="1">The sequence shown here is derived from an EMBL/GenBank/DDBJ whole genome shotgun (WGS) entry which is preliminary data.</text>
</comment>
<proteinExistence type="predicted"/>
<protein>
    <submittedName>
        <fullName evidence="1">Uncharacterized protein</fullName>
    </submittedName>
</protein>
<organism evidence="1 2">
    <name type="scientific">Flavobacterium branchiarum</name>
    <dbReference type="NCBI Taxonomy" id="1114870"/>
    <lineage>
        <taxon>Bacteria</taxon>
        <taxon>Pseudomonadati</taxon>
        <taxon>Bacteroidota</taxon>
        <taxon>Flavobacteriia</taxon>
        <taxon>Flavobacteriales</taxon>
        <taxon>Flavobacteriaceae</taxon>
        <taxon>Flavobacterium</taxon>
    </lineage>
</organism>
<dbReference type="Proteomes" id="UP001589589">
    <property type="component" value="Unassembled WGS sequence"/>
</dbReference>
<sequence length="261" mass="28826">MNRTNFNQTGGFPLKTERLQELQTASEIFQSFGALAGNLTIISGCELVGTTIKKGVVYIDGEPLEFREAAVTGGSTVIIIEEAVNRAFENGAIKQVHTIRYATFGTAATSWPWSDFKRPFETKSIPSDLLAQLGTISDKEDKTTVEALIERIEDLETAALTIPKIKITTGTEIISSTAGGYKEDDYTKNYVYVYPPAGYGMANLVGFMPSIAQIAFSGDVNLDDTLWCKYRIEYNRVTVICSNSETRATSKVNYMAVWIKY</sequence>
<evidence type="ECO:0000313" key="2">
    <source>
        <dbReference type="Proteomes" id="UP001589589"/>
    </source>
</evidence>
<reference evidence="1 2" key="1">
    <citation type="submission" date="2024-09" db="EMBL/GenBank/DDBJ databases">
        <authorList>
            <person name="Sun Q."/>
            <person name="Mori K."/>
        </authorList>
    </citation>
    <scope>NUCLEOTIDE SEQUENCE [LARGE SCALE GENOMIC DNA]</scope>
    <source>
        <strain evidence="1 2">CECT 7908</strain>
    </source>
</reference>
<accession>A0ABV5FRD2</accession>